<keyword evidence="4" id="KW-1185">Reference proteome</keyword>
<protein>
    <submittedName>
        <fullName evidence="3">Ferredoxin</fullName>
    </submittedName>
</protein>
<evidence type="ECO:0000313" key="3">
    <source>
        <dbReference type="EMBL" id="AKZ62662.1"/>
    </source>
</evidence>
<dbReference type="InterPro" id="IPR036010">
    <property type="entry name" value="2Fe-2S_ferredoxin-like_sf"/>
</dbReference>
<dbReference type="Proteomes" id="UP000063429">
    <property type="component" value="Chromosome"/>
</dbReference>
<dbReference type="InterPro" id="IPR042204">
    <property type="entry name" value="2Fe-2S-bd_N"/>
</dbReference>
<reference evidence="4" key="1">
    <citation type="journal article" date="2015" name="Genome Announc.">
        <title>Complete Genome Sequence of Herbaspirillum hiltneri N3 (DSM 17495), Isolated from Surface-Sterilized Wheat Roots.</title>
        <authorList>
            <person name="Guizelini D."/>
            <person name="Saizaki P.M."/>
            <person name="Coimbra N.A."/>
            <person name="Weiss V.A."/>
            <person name="Faoro H."/>
            <person name="Sfeir M.Z."/>
            <person name="Baura V.A."/>
            <person name="Monteiro R.A."/>
            <person name="Chubatsu L.S."/>
            <person name="Souza E.M."/>
            <person name="Cruz L.M."/>
            <person name="Pedrosa F.O."/>
            <person name="Raittz R.T."/>
            <person name="Marchaukoski J.N."/>
            <person name="Steffens M.B."/>
        </authorList>
    </citation>
    <scope>NUCLEOTIDE SEQUENCE [LARGE SCALE GENOMIC DNA]</scope>
    <source>
        <strain evidence="4">N3</strain>
    </source>
</reference>
<reference evidence="3" key="2">
    <citation type="journal article" date="2015" name="Genome Announc.">
        <title>Expanding the biotechnology potential of lactobacilli through comparative genomics of 213 strains and associated genera.</title>
        <authorList>
            <person name="Sun Z."/>
            <person name="Harris H.M."/>
            <person name="McCann A."/>
            <person name="Guo C."/>
            <person name="Argimon S."/>
            <person name="Zhang W."/>
            <person name="Yang X."/>
            <person name="Jeffery I.B."/>
            <person name="Cooney J.C."/>
            <person name="Kagawa T.F."/>
            <person name="Liu W."/>
            <person name="Song Y."/>
            <person name="Salvetti E."/>
            <person name="Wrobel A."/>
            <person name="Rasinkangas P."/>
            <person name="Parkhill J."/>
            <person name="Rea M.C."/>
            <person name="O'Sullivan O."/>
            <person name="Ritari J."/>
            <person name="Douillard F.P."/>
            <person name="Paul Ross R."/>
            <person name="Yang R."/>
            <person name="Briner A.E."/>
            <person name="Felis G.E."/>
            <person name="de Vos W.M."/>
            <person name="Barrangou R."/>
            <person name="Klaenhammer T.R."/>
            <person name="Caufield P.W."/>
            <person name="Cui Y."/>
            <person name="Zhang H."/>
            <person name="O'Toole P.W."/>
        </authorList>
    </citation>
    <scope>NUCLEOTIDE SEQUENCE</scope>
    <source>
        <strain evidence="3">N3</strain>
    </source>
</reference>
<evidence type="ECO:0000313" key="4">
    <source>
        <dbReference type="Proteomes" id="UP000063429"/>
    </source>
</evidence>
<sequence>MSLLKRVAGQERASVSFRLDGKTLYARAGDSVLTAVLTQADQLRRTEFSGAPRAGFCLIGCCQDCWMRSEDGQSVRACTTEIAEGMRLLSGTVAVAGDSSGDAA</sequence>
<evidence type="ECO:0000313" key="2">
    <source>
        <dbReference type="EMBL" id="AKZ62144.1"/>
    </source>
</evidence>
<dbReference type="EMBL" id="CP011409">
    <property type="protein sequence ID" value="AKZ62662.1"/>
    <property type="molecule type" value="Genomic_DNA"/>
</dbReference>
<evidence type="ECO:0000256" key="1">
    <source>
        <dbReference type="ARBA" id="ARBA00023002"/>
    </source>
</evidence>
<gene>
    <name evidence="2" type="ORF">F506_05205</name>
    <name evidence="3" type="ORF">F506_08230</name>
</gene>
<accession>A0ABM5UZT4</accession>
<name>A0ABM5UZT4_9BURK</name>
<proteinExistence type="predicted"/>
<dbReference type="EMBL" id="CP011409">
    <property type="protein sequence ID" value="AKZ62144.1"/>
    <property type="molecule type" value="Genomic_DNA"/>
</dbReference>
<organism evidence="3 4">
    <name type="scientific">Herbaspirillum hiltneri N3</name>
    <dbReference type="NCBI Taxonomy" id="1262470"/>
    <lineage>
        <taxon>Bacteria</taxon>
        <taxon>Pseudomonadati</taxon>
        <taxon>Pseudomonadota</taxon>
        <taxon>Betaproteobacteria</taxon>
        <taxon>Burkholderiales</taxon>
        <taxon>Oxalobacteraceae</taxon>
        <taxon>Herbaspirillum</taxon>
    </lineage>
</organism>
<dbReference type="RefSeq" id="WP_053195644.1">
    <property type="nucleotide sequence ID" value="NZ_CP011409.1"/>
</dbReference>
<dbReference type="Gene3D" id="3.10.20.440">
    <property type="entry name" value="2Fe-2S iron-sulphur cluster binding domain, sarcosine oxidase, alpha subunit, N-terminal domain"/>
    <property type="match status" value="1"/>
</dbReference>
<dbReference type="Pfam" id="PF13510">
    <property type="entry name" value="Fer2_4"/>
    <property type="match status" value="1"/>
</dbReference>
<keyword evidence="1" id="KW-0560">Oxidoreductase</keyword>
<dbReference type="SUPFAM" id="SSF54292">
    <property type="entry name" value="2Fe-2S ferredoxin-like"/>
    <property type="match status" value="1"/>
</dbReference>